<name>A0A0Q9Y9J9_9GAMM</name>
<comment type="caution">
    <text evidence="1">The sequence shown here is derived from an EMBL/GenBank/DDBJ whole genome shotgun (WGS) entry which is preliminary data.</text>
</comment>
<organism evidence="1">
    <name type="scientific">Candidatus Berkiella cookevillensis</name>
    <dbReference type="NCBI Taxonomy" id="437022"/>
    <lineage>
        <taxon>Bacteria</taxon>
        <taxon>Pseudomonadati</taxon>
        <taxon>Pseudomonadota</taxon>
        <taxon>Gammaproteobacteria</taxon>
        <taxon>Candidatus Berkiellales</taxon>
        <taxon>Candidatus Berkiellaceae</taxon>
        <taxon>Candidatus Berkiella</taxon>
    </lineage>
</organism>
<sequence>MEVTEAYAVFKEKQNQTLEFINKYDDPQHANAAITSVYWQLSKKDPTFLWFQGAAIASNQVGKNILASGSGAIIEQSEFLSSAITNNTPINTGDLQILYNSLIEGNKTIFENIIPLYLTYQEIGIEGLNLLHLADGNMSVVSDNIFDAFVGHNSLSKKANDIANELGLEINDPSVTKALFADEKNLDCAYKAALFLIEHEQNIVQKMYQPDFTAALKNEHFTNIAELLKLTGVTVGGQYYSFAQIKDPSDISQRMEYFKSVLSAIKEQYLFPDTLKKFLFDVDHAFVDSFNRINPYHFDANSEGGVNNIQSHRFRFDFIKPIDSFLTENFIVNQEALFHNNTDISFIDNGSHSIFPSVFSGEKEISKITIDPLATFLSMNPSFEVIAETPEELLASSDYFKSPWYYATALSNPQLPYLNNSTYIVVYDVQDILYYPIDGEVRGITFPFIFDTNTGVPLTVPLFDDIGHYSHESTIDILYSTPELFNTPGHINWYNPYWYDVVAQAKQQAITDYHMNLFSQSFMHFMTAGITHYSQDFVLVEYHSNNKINMSDVFYDSNTSNFGNSSLFLSEGDAPAKVVISSIQLADGTLLERNDMGGFSCSNCSSHTQELEQAANAFNYIHM</sequence>
<gene>
    <name evidence="2" type="ORF">CC99x_012855</name>
    <name evidence="1" type="ORF">CC99x_02312</name>
</gene>
<accession>A0A0Q9Y9J9</accession>
<evidence type="ECO:0000313" key="3">
    <source>
        <dbReference type="Proteomes" id="UP000051494"/>
    </source>
</evidence>
<dbReference type="EMBL" id="LKHV02000002">
    <property type="protein sequence ID" value="MCS5709789.1"/>
    <property type="molecule type" value="Genomic_DNA"/>
</dbReference>
<dbReference type="EMBL" id="LKHV01000016">
    <property type="protein sequence ID" value="KRG17451.1"/>
    <property type="molecule type" value="Genomic_DNA"/>
</dbReference>
<reference evidence="2" key="3">
    <citation type="submission" date="2021-06" db="EMBL/GenBank/DDBJ databases">
        <title>Genomic Description and Analysis of Intracellular Bacteria, Candidatus Berkiella cookevillensis and Candidatus Berkiella aquae.</title>
        <authorList>
            <person name="Kidane D.T."/>
            <person name="Mehari Y.T."/>
            <person name="Rice F.C."/>
            <person name="Arivett B.A."/>
            <person name="Farone A.L."/>
            <person name="Berk S.G."/>
            <person name="Farone M.B."/>
        </authorList>
    </citation>
    <scope>NUCLEOTIDE SEQUENCE</scope>
    <source>
        <strain evidence="2">CC99</strain>
    </source>
</reference>
<proteinExistence type="predicted"/>
<protein>
    <submittedName>
        <fullName evidence="1">Uncharacterized protein</fullName>
    </submittedName>
</protein>
<keyword evidence="3" id="KW-1185">Reference proteome</keyword>
<evidence type="ECO:0000313" key="2">
    <source>
        <dbReference type="EMBL" id="MCS5709789.1"/>
    </source>
</evidence>
<evidence type="ECO:0000313" key="1">
    <source>
        <dbReference type="EMBL" id="KRG17451.1"/>
    </source>
</evidence>
<dbReference type="AlphaFoldDB" id="A0A0Q9Y9J9"/>
<dbReference type="Proteomes" id="UP000051494">
    <property type="component" value="Unassembled WGS sequence"/>
</dbReference>
<dbReference type="STRING" id="437022.CC99x_02312"/>
<reference evidence="1" key="1">
    <citation type="submission" date="2015-09" db="EMBL/GenBank/DDBJ databases">
        <title>Draft Genome Sequences of Two Novel Amoeba-resistant Intranuclear Bacteria, Candidatus Berkiella cookevillensis and Candidatus Berkiella aquae.</title>
        <authorList>
            <person name="Mehari Y.T."/>
            <person name="Arivett B.A."/>
            <person name="Farone A.L."/>
            <person name="Gunderson J.H."/>
            <person name="Farone M.B."/>
        </authorList>
    </citation>
    <scope>NUCLEOTIDE SEQUENCE [LARGE SCALE GENOMIC DNA]</scope>
    <source>
        <strain evidence="1">CC99</strain>
    </source>
</reference>
<reference evidence="2" key="2">
    <citation type="journal article" date="2016" name="Genome Announc.">
        <title>Draft Genome Sequences of Two Novel Amoeba-Resistant Intranuclear Bacteria, 'Candidatus Berkiella cookevillensis' and 'Candidatus Berkiella aquae'.</title>
        <authorList>
            <person name="Mehari Y.T."/>
            <person name="Arivett B.A."/>
            <person name="Farone A.L."/>
            <person name="Gunderson J.H."/>
            <person name="Farone M.B."/>
        </authorList>
    </citation>
    <scope>NUCLEOTIDE SEQUENCE</scope>
    <source>
        <strain evidence="2">CC99</strain>
    </source>
</reference>
<dbReference type="RefSeq" id="WP_057625407.1">
    <property type="nucleotide sequence ID" value="NZ_LKHV02000002.1"/>
</dbReference>